<dbReference type="GO" id="GO:0046933">
    <property type="term" value="F:proton-transporting ATP synthase activity, rotational mechanism"/>
    <property type="evidence" value="ECO:0007669"/>
    <property type="project" value="UniProtKB-UniRule"/>
</dbReference>
<keyword evidence="4 13" id="KW-1003">Cell membrane</keyword>
<name>A0A329THQ8_9FIRM</name>
<dbReference type="InterPro" id="IPR000194">
    <property type="entry name" value="ATPase_F1/V1/A1_a/bsu_nucl-bd"/>
</dbReference>
<evidence type="ECO:0000259" key="16">
    <source>
        <dbReference type="Pfam" id="PF02874"/>
    </source>
</evidence>
<proteinExistence type="inferred from homology"/>
<dbReference type="EMBL" id="PRKZ01000008">
    <property type="protein sequence ID" value="RAW48553.1"/>
    <property type="molecule type" value="Genomic_DNA"/>
</dbReference>
<dbReference type="NCBIfam" id="NF009884">
    <property type="entry name" value="PRK13343.1"/>
    <property type="match status" value="1"/>
</dbReference>
<evidence type="ECO:0000259" key="15">
    <source>
        <dbReference type="Pfam" id="PF00306"/>
    </source>
</evidence>
<evidence type="ECO:0000256" key="2">
    <source>
        <dbReference type="ARBA" id="ARBA00008936"/>
    </source>
</evidence>
<keyword evidence="8 13" id="KW-1278">Translocase</keyword>
<dbReference type="InterPro" id="IPR004100">
    <property type="entry name" value="ATPase_F1/V1/A1_a/bsu_N"/>
</dbReference>
<dbReference type="GO" id="GO:0043531">
    <property type="term" value="F:ADP binding"/>
    <property type="evidence" value="ECO:0007669"/>
    <property type="project" value="TreeGrafter"/>
</dbReference>
<dbReference type="InterPro" id="IPR038376">
    <property type="entry name" value="ATP_synth_asu_C_sf"/>
</dbReference>
<dbReference type="InterPro" id="IPR027417">
    <property type="entry name" value="P-loop_NTPase"/>
</dbReference>
<dbReference type="Proteomes" id="UP000251634">
    <property type="component" value="Unassembled WGS sequence"/>
</dbReference>
<evidence type="ECO:0000256" key="5">
    <source>
        <dbReference type="ARBA" id="ARBA00022741"/>
    </source>
</evidence>
<dbReference type="EC" id="7.1.2.2" evidence="13"/>
<dbReference type="CDD" id="cd18113">
    <property type="entry name" value="ATP-synt_F1_alpha_C"/>
    <property type="match status" value="1"/>
</dbReference>
<keyword evidence="9 13" id="KW-0406">Ion transport</keyword>
<comment type="function">
    <text evidence="13">Produces ATP from ADP in the presence of a proton gradient across the membrane. The alpha chain is a regulatory subunit.</text>
</comment>
<dbReference type="InterPro" id="IPR020003">
    <property type="entry name" value="ATPase_a/bsu_AS"/>
</dbReference>
<dbReference type="InterPro" id="IPR005294">
    <property type="entry name" value="ATP_synth_F1_asu"/>
</dbReference>
<dbReference type="NCBIfam" id="TIGR00962">
    <property type="entry name" value="atpA"/>
    <property type="match status" value="1"/>
</dbReference>
<accession>A0A329THQ8</accession>
<evidence type="ECO:0000313" key="17">
    <source>
        <dbReference type="EMBL" id="RAW48553.1"/>
    </source>
</evidence>
<dbReference type="FunFam" id="3.40.50.300:FF:000002">
    <property type="entry name" value="ATP synthase subunit alpha"/>
    <property type="match status" value="1"/>
</dbReference>
<evidence type="ECO:0000313" key="18">
    <source>
        <dbReference type="Proteomes" id="UP000251634"/>
    </source>
</evidence>
<dbReference type="PANTHER" id="PTHR48082:SF2">
    <property type="entry name" value="ATP SYNTHASE SUBUNIT ALPHA, MITOCHONDRIAL"/>
    <property type="match status" value="1"/>
</dbReference>
<dbReference type="Gene3D" id="2.40.30.20">
    <property type="match status" value="1"/>
</dbReference>
<dbReference type="Gene3D" id="3.40.50.300">
    <property type="entry name" value="P-loop containing nucleotide triphosphate hydrolases"/>
    <property type="match status" value="1"/>
</dbReference>
<feature type="domain" description="ATP synthase alpha subunit C-terminal" evidence="15">
    <location>
        <begin position="450"/>
        <end position="575"/>
    </location>
</feature>
<dbReference type="PROSITE" id="PS00389">
    <property type="entry name" value="ATPASE_DELTA"/>
    <property type="match status" value="1"/>
</dbReference>
<dbReference type="PROSITE" id="PS00152">
    <property type="entry name" value="ATPASE_ALPHA_BETA"/>
    <property type="match status" value="1"/>
</dbReference>
<dbReference type="InterPro" id="IPR033732">
    <property type="entry name" value="ATP_synth_F1_a_nt-bd_dom"/>
</dbReference>
<gene>
    <name evidence="13" type="primary">atpA</name>
    <name evidence="17" type="ORF">C4N25_10550</name>
</gene>
<dbReference type="Pfam" id="PF00213">
    <property type="entry name" value="OSCP"/>
    <property type="match status" value="1"/>
</dbReference>
<evidence type="ECO:0000259" key="14">
    <source>
        <dbReference type="Pfam" id="PF00006"/>
    </source>
</evidence>
<dbReference type="PANTHER" id="PTHR48082">
    <property type="entry name" value="ATP SYNTHASE SUBUNIT ALPHA, MITOCHONDRIAL"/>
    <property type="match status" value="1"/>
</dbReference>
<keyword evidence="10 13" id="KW-0472">Membrane</keyword>
<dbReference type="AlphaFoldDB" id="A0A329THQ8"/>
<dbReference type="InterPro" id="IPR023366">
    <property type="entry name" value="ATP_synth_asu-like_sf"/>
</dbReference>
<dbReference type="Pfam" id="PF00306">
    <property type="entry name" value="ATP-synt_ab_C"/>
    <property type="match status" value="1"/>
</dbReference>
<dbReference type="GO" id="GO:0005524">
    <property type="term" value="F:ATP binding"/>
    <property type="evidence" value="ECO:0007669"/>
    <property type="project" value="UniProtKB-UniRule"/>
</dbReference>
<sequence length="584" mass="62686">MATEFSREFFSANRIVKADLRAARQPREDDITRIKAEVKKLYDATEVLLNITVDESLLSGYVLQIGDRVFDNSGRHALDQMMEGKPSLATLKTRVEDYKPAATSAEGGVVIASADGIVQVDGMDRAVYGEIVTFENGAKGMVESVDPGKLGVMLFDGAESVGVGTLVTRSGKRAGIPVGDAFLGRVIDPLGEPIDGKGPIESVGYNPIEKQAPGILERQSVDTPLHTGILAIDSMFPIGRGQRELIIGDRQTGKTSIATDAILNQKDTGVLCIYVAIGQKASSIARVAGDLKKHGAMDYTTIVAATASDSAPLQYIAPYAGTALAEYFMAQGKSVLIVYDDLSKHAVAYRAISLLLRRSPGREAYPGDVFYLHSRLLERSCRMRDDLGGGSITALPIVETQAGDVSAYIPTNVISITDGQIFLESALFNAGNRPAVNVGLSVSRVGGAAQTKAMKKANANLRIELAQYKDMESFAQFSSDLDAETRRQLEHGKALMEMLKQPLYQPKSDAEQVVILTLASHGMLDSLPTTEQRAKTTAFVRQFRADVSGTMDAITATGKITPEQVDAILNAWNAFVGGDSHAVH</sequence>
<feature type="domain" description="ATPase F1/V1/A1 complex alpha/beta subunit nucleotide-binding" evidence="14">
    <location>
        <begin position="228"/>
        <end position="443"/>
    </location>
</feature>
<evidence type="ECO:0000256" key="7">
    <source>
        <dbReference type="ARBA" id="ARBA00022840"/>
    </source>
</evidence>
<keyword evidence="11 13" id="KW-0139">CF(1)</keyword>
<dbReference type="RefSeq" id="WP_112116023.1">
    <property type="nucleotide sequence ID" value="NZ_PRKZ01000008.1"/>
</dbReference>
<comment type="catalytic activity">
    <reaction evidence="13">
        <text>ATP + H2O + 4 H(+)(in) = ADP + phosphate + 5 H(+)(out)</text>
        <dbReference type="Rhea" id="RHEA:57720"/>
        <dbReference type="ChEBI" id="CHEBI:15377"/>
        <dbReference type="ChEBI" id="CHEBI:15378"/>
        <dbReference type="ChEBI" id="CHEBI:30616"/>
        <dbReference type="ChEBI" id="CHEBI:43474"/>
        <dbReference type="ChEBI" id="CHEBI:456216"/>
        <dbReference type="EC" id="7.1.2.2"/>
    </reaction>
</comment>
<keyword evidence="3 13" id="KW-0813">Transport</keyword>
<dbReference type="Gene3D" id="1.20.150.20">
    <property type="entry name" value="ATP synthase alpha/beta chain, C-terminal domain"/>
    <property type="match status" value="1"/>
</dbReference>
<evidence type="ECO:0000256" key="1">
    <source>
        <dbReference type="ARBA" id="ARBA00004370"/>
    </source>
</evidence>
<comment type="caution">
    <text evidence="17">The sequence shown here is derived from an EMBL/GenBank/DDBJ whole genome shotgun (WGS) entry which is preliminary data.</text>
</comment>
<dbReference type="GO" id="GO:0045259">
    <property type="term" value="C:proton-transporting ATP synthase complex"/>
    <property type="evidence" value="ECO:0007669"/>
    <property type="project" value="UniProtKB-KW"/>
</dbReference>
<feature type="domain" description="ATPase F1/V1/A1 complex alpha/beta subunit N-terminal" evidence="16">
    <location>
        <begin position="106"/>
        <end position="171"/>
    </location>
</feature>
<reference evidence="17 18" key="1">
    <citation type="submission" date="2018-02" db="EMBL/GenBank/DDBJ databases">
        <title>Complete genome sequencing of Faecalibacterium prausnitzii strains isolated from the human gut.</title>
        <authorList>
            <person name="Fitzgerald B.C."/>
            <person name="Shkoporov A.N."/>
            <person name="Ross P.R."/>
            <person name="Hill C."/>
        </authorList>
    </citation>
    <scope>NUCLEOTIDE SEQUENCE [LARGE SCALE GENOMIC DNA]</scope>
    <source>
        <strain evidence="17 18">APC942/8-14-2</strain>
    </source>
</reference>
<evidence type="ECO:0000256" key="9">
    <source>
        <dbReference type="ARBA" id="ARBA00023065"/>
    </source>
</evidence>
<evidence type="ECO:0000256" key="4">
    <source>
        <dbReference type="ARBA" id="ARBA00022475"/>
    </source>
</evidence>
<dbReference type="HAMAP" id="MF_01346">
    <property type="entry name" value="ATP_synth_alpha_bact"/>
    <property type="match status" value="1"/>
</dbReference>
<keyword evidence="7 13" id="KW-0067">ATP-binding</keyword>
<feature type="binding site" evidence="13">
    <location>
        <begin position="248"/>
        <end position="255"/>
    </location>
    <ligand>
        <name>ATP</name>
        <dbReference type="ChEBI" id="CHEBI:30616"/>
    </ligand>
</feature>
<dbReference type="SUPFAM" id="SSF50615">
    <property type="entry name" value="N-terminal domain of alpha and beta subunits of F1 ATP synthase"/>
    <property type="match status" value="1"/>
</dbReference>
<evidence type="ECO:0000256" key="11">
    <source>
        <dbReference type="ARBA" id="ARBA00023196"/>
    </source>
</evidence>
<dbReference type="Pfam" id="PF00006">
    <property type="entry name" value="ATP-synt_ab"/>
    <property type="match status" value="1"/>
</dbReference>
<organism evidence="17 18">
    <name type="scientific">Faecalibacterium prausnitzii</name>
    <dbReference type="NCBI Taxonomy" id="853"/>
    <lineage>
        <taxon>Bacteria</taxon>
        <taxon>Bacillati</taxon>
        <taxon>Bacillota</taxon>
        <taxon>Clostridia</taxon>
        <taxon>Eubacteriales</taxon>
        <taxon>Oscillospiraceae</taxon>
        <taxon>Faecalibacterium</taxon>
    </lineage>
</organism>
<dbReference type="InterPro" id="IPR000711">
    <property type="entry name" value="ATPase_OSCP/dsu"/>
</dbReference>
<dbReference type="InterPro" id="IPR020781">
    <property type="entry name" value="ATPase_OSCP/d_CS"/>
</dbReference>
<dbReference type="SUPFAM" id="SSF52540">
    <property type="entry name" value="P-loop containing nucleoside triphosphate hydrolases"/>
    <property type="match status" value="1"/>
</dbReference>
<dbReference type="CDD" id="cd01132">
    <property type="entry name" value="F1-ATPase_alpha_CD"/>
    <property type="match status" value="1"/>
</dbReference>
<dbReference type="SUPFAM" id="SSF47917">
    <property type="entry name" value="C-terminal domain of alpha and beta subunits of F1 ATP synthase"/>
    <property type="match status" value="1"/>
</dbReference>
<dbReference type="GO" id="GO:0005886">
    <property type="term" value="C:plasma membrane"/>
    <property type="evidence" value="ECO:0007669"/>
    <property type="project" value="UniProtKB-SubCell"/>
</dbReference>
<comment type="subcellular location">
    <subcellularLocation>
        <location evidence="13">Cell membrane</location>
        <topology evidence="13">Peripheral membrane protein</topology>
    </subcellularLocation>
    <subcellularLocation>
        <location evidence="1">Membrane</location>
    </subcellularLocation>
</comment>
<dbReference type="InterPro" id="IPR036121">
    <property type="entry name" value="ATPase_F1/V1/A1_a/bsu_N_sf"/>
</dbReference>
<dbReference type="InterPro" id="IPR000793">
    <property type="entry name" value="ATP_synth_asu_C"/>
</dbReference>
<evidence type="ECO:0000256" key="13">
    <source>
        <dbReference type="HAMAP-Rule" id="MF_01346"/>
    </source>
</evidence>
<comment type="similarity">
    <text evidence="2 13">Belongs to the ATPase alpha/beta chains family.</text>
</comment>
<evidence type="ECO:0000256" key="10">
    <source>
        <dbReference type="ARBA" id="ARBA00023136"/>
    </source>
</evidence>
<dbReference type="Pfam" id="PF02874">
    <property type="entry name" value="ATP-synt_ab_N"/>
    <property type="match status" value="1"/>
</dbReference>
<feature type="site" description="Required for activity" evidence="13">
    <location>
        <position position="441"/>
    </location>
</feature>
<evidence type="ECO:0000256" key="12">
    <source>
        <dbReference type="ARBA" id="ARBA00023310"/>
    </source>
</evidence>
<evidence type="ECO:0000256" key="6">
    <source>
        <dbReference type="ARBA" id="ARBA00022781"/>
    </source>
</evidence>
<keyword evidence="6 13" id="KW-0375">Hydrogen ion transport</keyword>
<keyword evidence="12 13" id="KW-0066">ATP synthesis</keyword>
<evidence type="ECO:0000256" key="3">
    <source>
        <dbReference type="ARBA" id="ARBA00022448"/>
    </source>
</evidence>
<protein>
    <recommendedName>
        <fullName evidence="13">ATP synthase subunit alpha</fullName>
        <ecNumber evidence="13">7.1.2.2</ecNumber>
    </recommendedName>
    <alternativeName>
        <fullName evidence="13">ATP synthase F1 sector subunit alpha</fullName>
    </alternativeName>
    <alternativeName>
        <fullName evidence="13">F-ATPase subunit alpha</fullName>
    </alternativeName>
</protein>
<evidence type="ECO:0000256" key="8">
    <source>
        <dbReference type="ARBA" id="ARBA00022967"/>
    </source>
</evidence>
<keyword evidence="5 13" id="KW-0547">Nucleotide-binding</keyword>